<gene>
    <name evidence="2" type="ORF">UFOVP1264_76</name>
</gene>
<accession>A0A6J5RLV4</accession>
<protein>
    <submittedName>
        <fullName evidence="2">Uncharacterized protein</fullName>
    </submittedName>
</protein>
<feature type="transmembrane region" description="Helical" evidence="1">
    <location>
        <begin position="221"/>
        <end position="243"/>
    </location>
</feature>
<keyword evidence="1" id="KW-0472">Membrane</keyword>
<proteinExistence type="predicted"/>
<keyword evidence="1" id="KW-0812">Transmembrane</keyword>
<name>A0A6J5RLV4_9CAUD</name>
<feature type="transmembrane region" description="Helical" evidence="1">
    <location>
        <begin position="198"/>
        <end position="215"/>
    </location>
</feature>
<organism evidence="2">
    <name type="scientific">uncultured Caudovirales phage</name>
    <dbReference type="NCBI Taxonomy" id="2100421"/>
    <lineage>
        <taxon>Viruses</taxon>
        <taxon>Duplodnaviria</taxon>
        <taxon>Heunggongvirae</taxon>
        <taxon>Uroviricota</taxon>
        <taxon>Caudoviricetes</taxon>
        <taxon>Peduoviridae</taxon>
        <taxon>Maltschvirus</taxon>
        <taxon>Maltschvirus maltsch</taxon>
    </lineage>
</organism>
<evidence type="ECO:0000256" key="1">
    <source>
        <dbReference type="SAM" id="Phobius"/>
    </source>
</evidence>
<feature type="transmembrane region" description="Helical" evidence="1">
    <location>
        <begin position="171"/>
        <end position="191"/>
    </location>
</feature>
<sequence>MATTTMAPVNISDDVKTVVVKVRTAATLKLEFLRALVKKIASASKQGAYSVIGFAKRFWETVPASVSGAVAAGLASTREGYQAATSFIRNSLRWVTGLAWGAARMASMAVDKALGFTAKVVGTIYAPAGEFLANANDRFTSMRETAMNYVYTNLYGVGTVLKAAYNTTTTVALTTGFATAVSAAFVAKAALPEIASNALALVATVPVVSYMGRWIEFALTGGVATFLSLALVATIGAVASFFFNKEEIQESIVEEIIGLEHNADKIMRVVEKLNKVVDNDSVELVETVEPTIMYKSVIEPQQVTTEILEMASGEVAVLVSGDLTEDEAQAVADEHVEREIADLERRVNKQAYPAKKNHNKGKR</sequence>
<keyword evidence="1" id="KW-1133">Transmembrane helix</keyword>
<reference evidence="2" key="1">
    <citation type="submission" date="2020-05" db="EMBL/GenBank/DDBJ databases">
        <authorList>
            <person name="Chiriac C."/>
            <person name="Salcher M."/>
            <person name="Ghai R."/>
            <person name="Kavagutti S V."/>
        </authorList>
    </citation>
    <scope>NUCLEOTIDE SEQUENCE</scope>
</reference>
<evidence type="ECO:0000313" key="2">
    <source>
        <dbReference type="EMBL" id="CAB4194621.1"/>
    </source>
</evidence>
<dbReference type="EMBL" id="LR797213">
    <property type="protein sequence ID" value="CAB4194621.1"/>
    <property type="molecule type" value="Genomic_DNA"/>
</dbReference>